<organism evidence="1 2">
    <name type="scientific">Lecanicillium saksenae</name>
    <dbReference type="NCBI Taxonomy" id="468837"/>
    <lineage>
        <taxon>Eukaryota</taxon>
        <taxon>Fungi</taxon>
        <taxon>Dikarya</taxon>
        <taxon>Ascomycota</taxon>
        <taxon>Pezizomycotina</taxon>
        <taxon>Sordariomycetes</taxon>
        <taxon>Hypocreomycetidae</taxon>
        <taxon>Hypocreales</taxon>
        <taxon>Cordycipitaceae</taxon>
        <taxon>Lecanicillium</taxon>
    </lineage>
</organism>
<keyword evidence="2" id="KW-1185">Reference proteome</keyword>
<gene>
    <name evidence="1" type="ORF">NLG97_g7400</name>
</gene>
<reference evidence="1" key="1">
    <citation type="submission" date="2022-07" db="EMBL/GenBank/DDBJ databases">
        <title>Genome Sequence of Lecanicillium saksenae.</title>
        <authorList>
            <person name="Buettner E."/>
        </authorList>
    </citation>
    <scope>NUCLEOTIDE SEQUENCE</scope>
    <source>
        <strain evidence="1">VT-O1</strain>
    </source>
</reference>
<proteinExistence type="predicted"/>
<evidence type="ECO:0000313" key="2">
    <source>
        <dbReference type="Proteomes" id="UP001148737"/>
    </source>
</evidence>
<comment type="caution">
    <text evidence="1">The sequence shown here is derived from an EMBL/GenBank/DDBJ whole genome shotgun (WGS) entry which is preliminary data.</text>
</comment>
<dbReference type="Proteomes" id="UP001148737">
    <property type="component" value="Unassembled WGS sequence"/>
</dbReference>
<accession>A0ACC1QQ51</accession>
<sequence length="1015" mass="112686">MAEAHGFAGHIYGDAGILSYRLANQRLGDQVGDLNSSRHIHKGKNIADNDHSSPNTFKEPRFSIVGASAELYPPSKTVQPNVGSDSWRMRREQQRWLIKSHPEAAMGNFAFQDPLREDMSKFKAAETLTKDRPLLAIGSMPTVTGRQDSKPVPFLASAAGESGGVLRLTLADQTGWEWGGSKDASLQLSVIDPLQTEKEIKWVSGGLPITQIKFAEGLSNQAHVRWLLVQRATSTTIFQPEHHPSLTTENQAFRGSSSNSAAMIKANPILKLQHTDTGGNAHADVAFSPAAYGRDALLALIDECGFWSIWNLQGTYRVGLNTTRVMQRSFGHINSGPLQEFPIAHKFPAEKHGLLAISSPKAPELDPLETDTRTGSTILASPILLMWKADRLQAVNMHPVSLVSPLKKFWAPENKNNRIMDVQKCPATESRIFILTEKNLVWAEVRQGQHQPTVILTIPHIGDGSLMPKMTTCALENGTAMAFIFSPKTNQLFVHWLDSRANGPVQWHRHVTSLPNTKGGSPLSTISQLTVTPLHLDVSGSKYPSGLGVQYKRSGVEFFQVNILFDNLSIRYGIYTTMYDPNQEIVLPTKRLAWSMTEQQRQWKKRRRHFLQHFEKAFVLPDGVTEKFLASAMQRRDVENELVSQNEPEVRAPQPVRLNMERLCLAIGCNLAETQQKGPKGLPRDLFEALQDLFDSSEPGSRAPMATWHQLAEAVGDEAEFDDVENGMETEIEKLFDATDENKIVPQVRRFNEKEPADGLVSFTYLYSEYCNLWLDSEGSRITNNIQEQRTVWVAEVARNMLFSSYGVLVQDVPVFGPQNLDVSQPRSRGPASSAILTSSPHSSQFSHAPSESADGSDGAIARLRLLAPSLDTTQLASSKSHNLLSYWPAQRGHDPDSYVSTVAVASDDKFREARERLQRKEAKRRSHVDKFRRQSMMRQSIGRGREDEVMGSSPGPTRVQPMSSQAGPRSSQVGPSSSQTQAPSMPPLTMSQPVSGTFGARKKKAKPKRKSGFR</sequence>
<dbReference type="EMBL" id="JANAKD010001127">
    <property type="protein sequence ID" value="KAJ3483057.1"/>
    <property type="molecule type" value="Genomic_DNA"/>
</dbReference>
<protein>
    <submittedName>
        <fullName evidence="1">Uncharacterized protein</fullName>
    </submittedName>
</protein>
<name>A0ACC1QQ51_9HYPO</name>
<evidence type="ECO:0000313" key="1">
    <source>
        <dbReference type="EMBL" id="KAJ3483057.1"/>
    </source>
</evidence>